<dbReference type="EMBL" id="MU393449">
    <property type="protein sequence ID" value="KAI4867289.1"/>
    <property type="molecule type" value="Genomic_DNA"/>
</dbReference>
<organism evidence="1 2">
    <name type="scientific">Hypoxylon rubiginosum</name>
    <dbReference type="NCBI Taxonomy" id="110542"/>
    <lineage>
        <taxon>Eukaryota</taxon>
        <taxon>Fungi</taxon>
        <taxon>Dikarya</taxon>
        <taxon>Ascomycota</taxon>
        <taxon>Pezizomycotina</taxon>
        <taxon>Sordariomycetes</taxon>
        <taxon>Xylariomycetidae</taxon>
        <taxon>Xylariales</taxon>
        <taxon>Hypoxylaceae</taxon>
        <taxon>Hypoxylon</taxon>
    </lineage>
</organism>
<gene>
    <name evidence="1" type="ORF">F4820DRAFT_457114</name>
</gene>
<proteinExistence type="predicted"/>
<evidence type="ECO:0000313" key="1">
    <source>
        <dbReference type="EMBL" id="KAI4867289.1"/>
    </source>
</evidence>
<dbReference type="Proteomes" id="UP001497700">
    <property type="component" value="Unassembled WGS sequence"/>
</dbReference>
<sequence length="502" mass="56040">MAIATDELRSQWVNPSDILSLLLLIGGDIVQKAIAQLVGHKIHLYGNRNLGLSIVPVAFSFGWAAYGFSNLLSAVGDMRLMPTSDCPSVLVNCSNGFVRENQSWVLGRLLRDHEIRYDIDPRSKEEGGRAESIRIDIFNLLPVSSPGRDFVWWLGWATLLVQVGIAVIPWVLYDDCGVMLITLCGNFLVATTCALPQWTQEKWGGRPLGRDKVTCLTRGNGHFHIMVFIGTRGSWDLESLATLTLIRRPETRWISLLLAVLWTCLLISVSGLQEHTWFLIAIGGIGMLQNIFAAGTAREPGASNFHISRFSRASTIIGRRENYKDDIDSEVNLEEDLEELADLAVWASGKPPQSSQDYNSSPTKTSSMPQWLASMASSDGVPSWLEPLKPVQLDQATKSPPQASHFISRIWQRSVADNSEPNEMIYAVGVHGALMELEKWVPTAGLAMAQVFFPAGLKYNDEAIRDNVHKKFWQRAYHTKSVRKRAEEKRRAEEETRAPKTV</sequence>
<comment type="caution">
    <text evidence="1">The sequence shown here is derived from an EMBL/GenBank/DDBJ whole genome shotgun (WGS) entry which is preliminary data.</text>
</comment>
<keyword evidence="2" id="KW-1185">Reference proteome</keyword>
<protein>
    <submittedName>
        <fullName evidence="1">Uncharacterized protein</fullName>
    </submittedName>
</protein>
<name>A0ACB9Z7A0_9PEZI</name>
<reference evidence="1 2" key="1">
    <citation type="journal article" date="2022" name="New Phytol.">
        <title>Ecological generalism drives hyperdiversity of secondary metabolite gene clusters in xylarialean endophytes.</title>
        <authorList>
            <person name="Franco M.E.E."/>
            <person name="Wisecaver J.H."/>
            <person name="Arnold A.E."/>
            <person name="Ju Y.M."/>
            <person name="Slot J.C."/>
            <person name="Ahrendt S."/>
            <person name="Moore L.P."/>
            <person name="Eastman K.E."/>
            <person name="Scott K."/>
            <person name="Konkel Z."/>
            <person name="Mondo S.J."/>
            <person name="Kuo A."/>
            <person name="Hayes R.D."/>
            <person name="Haridas S."/>
            <person name="Andreopoulos B."/>
            <person name="Riley R."/>
            <person name="LaButti K."/>
            <person name="Pangilinan J."/>
            <person name="Lipzen A."/>
            <person name="Amirebrahimi M."/>
            <person name="Yan J."/>
            <person name="Adam C."/>
            <person name="Keymanesh K."/>
            <person name="Ng V."/>
            <person name="Louie K."/>
            <person name="Northen T."/>
            <person name="Drula E."/>
            <person name="Henrissat B."/>
            <person name="Hsieh H.M."/>
            <person name="Youens-Clark K."/>
            <person name="Lutzoni F."/>
            <person name="Miadlikowska J."/>
            <person name="Eastwood D.C."/>
            <person name="Hamelin R.C."/>
            <person name="Grigoriev I.V."/>
            <person name="U'Ren J.M."/>
        </authorList>
    </citation>
    <scope>NUCLEOTIDE SEQUENCE [LARGE SCALE GENOMIC DNA]</scope>
    <source>
        <strain evidence="1 2">CBS 119005</strain>
    </source>
</reference>
<accession>A0ACB9Z7A0</accession>
<evidence type="ECO:0000313" key="2">
    <source>
        <dbReference type="Proteomes" id="UP001497700"/>
    </source>
</evidence>